<evidence type="ECO:0000313" key="2">
    <source>
        <dbReference type="EMBL" id="KAG0284777.1"/>
    </source>
</evidence>
<organism evidence="2 3">
    <name type="scientific">Linnemannia gamsii</name>
    <dbReference type="NCBI Taxonomy" id="64522"/>
    <lineage>
        <taxon>Eukaryota</taxon>
        <taxon>Fungi</taxon>
        <taxon>Fungi incertae sedis</taxon>
        <taxon>Mucoromycota</taxon>
        <taxon>Mortierellomycotina</taxon>
        <taxon>Mortierellomycetes</taxon>
        <taxon>Mortierellales</taxon>
        <taxon>Mortierellaceae</taxon>
        <taxon>Linnemannia</taxon>
    </lineage>
</organism>
<dbReference type="Gene3D" id="1.10.1410.10">
    <property type="match status" value="1"/>
</dbReference>
<keyword evidence="3" id="KW-1185">Reference proteome</keyword>
<dbReference type="Gene3D" id="3.30.460.10">
    <property type="entry name" value="Beta Polymerase, domain 2"/>
    <property type="match status" value="1"/>
</dbReference>
<dbReference type="EMBL" id="JAAAIM010000733">
    <property type="protein sequence ID" value="KAG0284777.1"/>
    <property type="molecule type" value="Genomic_DNA"/>
</dbReference>
<dbReference type="InterPro" id="IPR043519">
    <property type="entry name" value="NT_sf"/>
</dbReference>
<protein>
    <recommendedName>
        <fullName evidence="1">Poly(A) RNA polymerase mitochondrial-like central palm domain-containing protein</fullName>
    </recommendedName>
</protein>
<comment type="caution">
    <text evidence="2">The sequence shown here is derived from an EMBL/GenBank/DDBJ whole genome shotgun (WGS) entry which is preliminary data.</text>
</comment>
<dbReference type="SUPFAM" id="SSF81631">
    <property type="entry name" value="PAP/OAS1 substrate-binding domain"/>
    <property type="match status" value="1"/>
</dbReference>
<dbReference type="InterPro" id="IPR054708">
    <property type="entry name" value="MTPAP-like_central"/>
</dbReference>
<feature type="domain" description="Poly(A) RNA polymerase mitochondrial-like central palm" evidence="1">
    <location>
        <begin position="241"/>
        <end position="370"/>
    </location>
</feature>
<evidence type="ECO:0000313" key="3">
    <source>
        <dbReference type="Proteomes" id="UP001194696"/>
    </source>
</evidence>
<dbReference type="SUPFAM" id="SSF81301">
    <property type="entry name" value="Nucleotidyltransferase"/>
    <property type="match status" value="1"/>
</dbReference>
<reference evidence="2 3" key="1">
    <citation type="journal article" date="2020" name="Fungal Divers.">
        <title>Resolving the Mortierellaceae phylogeny through synthesis of multi-gene phylogenetics and phylogenomics.</title>
        <authorList>
            <person name="Vandepol N."/>
            <person name="Liber J."/>
            <person name="Desiro A."/>
            <person name="Na H."/>
            <person name="Kennedy M."/>
            <person name="Barry K."/>
            <person name="Grigoriev I.V."/>
            <person name="Miller A.N."/>
            <person name="O'Donnell K."/>
            <person name="Stajich J.E."/>
            <person name="Bonito G."/>
        </authorList>
    </citation>
    <scope>NUCLEOTIDE SEQUENCE [LARGE SCALE GENOMIC DNA]</scope>
    <source>
        <strain evidence="2 3">AD045</strain>
    </source>
</reference>
<sequence>MALSSEDFTGALLDVILFECASEQKEKYTIRELAAAFANANEMFLNNPNLKSSGGLYIQQHKLNTEQGLKKYMLSLGECGNSGYFPYPTPIRQDMMMDPYDYTRNIPTDDFVALPTCSSREADEFMHNYAQKVPRDFHDAIAAVILYLRSNRWKNQRGSGGVSIPLCWSGISGVAKYSWEHNYLEYLTLDALGLTETEQQDEEDQKIERLERDVSGMSIAGQLAADKRREERFDADPHMSINHHLEKLKRQAATADTRRNVETLRQTLEATLRTSPRFQNAEVRLFGSFESGLSTLTSDADFTVLNLTGLITPSVHELAKILRDVGYGSIKTIASARVPIVSFTGREIQCDMSINQPMGVFNSQLINAYQRIDTRFLGIWFGLRSLADKHGILGGSTGYLSSYAFVMMLIVFLQDITTPPILPRLQQQSPDKMVSRTIDTYHCAFDKEPRNYTALAAKNTKTAGQLLIDLCFYFGYTFDYMMREVNPRLGVIRHRSVSPPQRNRRDSRPKDWSICVLDPFIPDRNVAGNSRAHHVEDIRQCFRKAYNALVKNDIGSAFKS</sequence>
<name>A0ABQ7JU62_9FUNG</name>
<dbReference type="Pfam" id="PF22600">
    <property type="entry name" value="MTPAP-like_central"/>
    <property type="match status" value="1"/>
</dbReference>
<evidence type="ECO:0000259" key="1">
    <source>
        <dbReference type="Pfam" id="PF22600"/>
    </source>
</evidence>
<dbReference type="CDD" id="cd05402">
    <property type="entry name" value="NT_PAP_TUTase"/>
    <property type="match status" value="1"/>
</dbReference>
<dbReference type="PANTHER" id="PTHR12271">
    <property type="entry name" value="POLY A POLYMERASE CID PAP -RELATED"/>
    <property type="match status" value="1"/>
</dbReference>
<dbReference type="Proteomes" id="UP001194696">
    <property type="component" value="Unassembled WGS sequence"/>
</dbReference>
<proteinExistence type="predicted"/>
<gene>
    <name evidence="2" type="ORF">BGZ96_010882</name>
</gene>
<accession>A0ABQ7JU62</accession>
<dbReference type="PANTHER" id="PTHR12271:SF40">
    <property type="entry name" value="POLY(A) RNA POLYMERASE GLD2"/>
    <property type="match status" value="1"/>
</dbReference>